<reference evidence="1 2" key="1">
    <citation type="submission" date="2019-01" db="EMBL/GenBank/DDBJ databases">
        <title>Sequencing of cultivated peanut Arachis hypogaea provides insights into genome evolution and oil improvement.</title>
        <authorList>
            <person name="Chen X."/>
        </authorList>
    </citation>
    <scope>NUCLEOTIDE SEQUENCE [LARGE SCALE GENOMIC DNA]</scope>
    <source>
        <strain evidence="2">cv. Fuhuasheng</strain>
        <tissue evidence="1">Leaves</tissue>
    </source>
</reference>
<evidence type="ECO:0000313" key="2">
    <source>
        <dbReference type="Proteomes" id="UP000289738"/>
    </source>
</evidence>
<sequence length="207" mass="22359">MARSKRAKVMKIDGETFKLKTPAVANDVVKDYPGHVLLDSESVKKFGLRAKPLEAHYELKPNKVYFLVELPKPQQQAEKKPPLPRRARSSGIIRGMNAQERLDFLMLSKRSVSDLALVKNSPPVIGGPGPNNGGPMRVKMRLPRAQLDMLMEESGDGGEVAEKIMSLYIGNNAAAGGGGGEAAEAEGGVAGGNREVNYHHHKARGVV</sequence>
<evidence type="ECO:0008006" key="3">
    <source>
        <dbReference type="Google" id="ProtNLM"/>
    </source>
</evidence>
<dbReference type="PANTHER" id="PTHR33148:SF6">
    <property type="entry name" value="DUF4228 DOMAIN-CONTAINING PROTEIN"/>
    <property type="match status" value="1"/>
</dbReference>
<organism evidence="1 2">
    <name type="scientific">Arachis hypogaea</name>
    <name type="common">Peanut</name>
    <dbReference type="NCBI Taxonomy" id="3818"/>
    <lineage>
        <taxon>Eukaryota</taxon>
        <taxon>Viridiplantae</taxon>
        <taxon>Streptophyta</taxon>
        <taxon>Embryophyta</taxon>
        <taxon>Tracheophyta</taxon>
        <taxon>Spermatophyta</taxon>
        <taxon>Magnoliopsida</taxon>
        <taxon>eudicotyledons</taxon>
        <taxon>Gunneridae</taxon>
        <taxon>Pentapetalae</taxon>
        <taxon>rosids</taxon>
        <taxon>fabids</taxon>
        <taxon>Fabales</taxon>
        <taxon>Fabaceae</taxon>
        <taxon>Papilionoideae</taxon>
        <taxon>50 kb inversion clade</taxon>
        <taxon>dalbergioids sensu lato</taxon>
        <taxon>Dalbergieae</taxon>
        <taxon>Pterocarpus clade</taxon>
        <taxon>Arachis</taxon>
    </lineage>
</organism>
<comment type="caution">
    <text evidence="1">The sequence shown here is derived from an EMBL/GenBank/DDBJ whole genome shotgun (WGS) entry which is preliminary data.</text>
</comment>
<protein>
    <recommendedName>
        <fullName evidence="3">Plastid movement impaired protein</fullName>
    </recommendedName>
</protein>
<evidence type="ECO:0000313" key="1">
    <source>
        <dbReference type="EMBL" id="RYR18401.1"/>
    </source>
</evidence>
<keyword evidence="2" id="KW-1185">Reference proteome</keyword>
<name>A0A444ZVZ2_ARAHY</name>
<dbReference type="AlphaFoldDB" id="A0A444ZVZ2"/>
<dbReference type="Proteomes" id="UP000289738">
    <property type="component" value="Chromosome B03"/>
</dbReference>
<dbReference type="EMBL" id="SDMP01000013">
    <property type="protein sequence ID" value="RYR18401.1"/>
    <property type="molecule type" value="Genomic_DNA"/>
</dbReference>
<dbReference type="InterPro" id="IPR025322">
    <property type="entry name" value="PADRE_dom"/>
</dbReference>
<dbReference type="PANTHER" id="PTHR33148">
    <property type="entry name" value="PLASTID MOVEMENT IMPAIRED PROTEIN-RELATED"/>
    <property type="match status" value="1"/>
</dbReference>
<dbReference type="Pfam" id="PF14009">
    <property type="entry name" value="PADRE"/>
    <property type="match status" value="1"/>
</dbReference>
<proteinExistence type="predicted"/>
<accession>A0A444ZVZ2</accession>
<dbReference type="STRING" id="3818.A0A444ZVZ2"/>
<gene>
    <name evidence="1" type="ORF">Ahy_B03g063020</name>
</gene>